<feature type="domain" description="ABC transmembrane type-1" evidence="11">
    <location>
        <begin position="3"/>
        <end position="200"/>
    </location>
</feature>
<dbReference type="InterPro" id="IPR043429">
    <property type="entry name" value="ArtM/GltK/GlnP/TcyL/YhdX-like"/>
</dbReference>
<dbReference type="PANTHER" id="PTHR30614">
    <property type="entry name" value="MEMBRANE COMPONENT OF AMINO ACID ABC TRANSPORTER"/>
    <property type="match status" value="1"/>
</dbReference>
<dbReference type="CDD" id="cd06261">
    <property type="entry name" value="TM_PBP2"/>
    <property type="match status" value="1"/>
</dbReference>
<feature type="transmembrane region" description="Helical" evidence="9">
    <location>
        <begin position="39"/>
        <end position="59"/>
    </location>
</feature>
<sequence length="234" mass="25973">MGLVQTVALVGLALVIGGALSIPLSLIRAYRHPVLNPIVWVYTYTFRGTPLLLQLYLIYYGLGQFEAVRESFLWPIMRDAWWCTLFAFVLNTCAYTTEILRGAIDATPWGEVEAAKAAGMSPATRVRRIILPSAFRRALPQYSNEVIFMLHGSVVASTVTVQDILGVGWTLNGKYYLAYEGFIAAAVLYALLVWGISRLFRYLERRYLSHLRPRDGSSGGGKRGPKAPSPQPAT</sequence>
<comment type="similarity">
    <text evidence="2">Belongs to the binding-protein-dependent transport system permease family. HisMQ subfamily.</text>
</comment>
<comment type="caution">
    <text evidence="12">The sequence shown here is derived from an EMBL/GenBank/DDBJ whole genome shotgun (WGS) entry which is preliminary data.</text>
</comment>
<feature type="transmembrane region" description="Helical" evidence="9">
    <location>
        <begin position="79"/>
        <end position="97"/>
    </location>
</feature>
<evidence type="ECO:0000313" key="12">
    <source>
        <dbReference type="EMBL" id="MBP5858843.1"/>
    </source>
</evidence>
<evidence type="ECO:0000256" key="8">
    <source>
        <dbReference type="ARBA" id="ARBA00023136"/>
    </source>
</evidence>
<dbReference type="Gene3D" id="1.10.3720.10">
    <property type="entry name" value="MetI-like"/>
    <property type="match status" value="1"/>
</dbReference>
<feature type="transmembrane region" description="Helical" evidence="9">
    <location>
        <begin position="6"/>
        <end position="27"/>
    </location>
</feature>
<evidence type="ECO:0000256" key="4">
    <source>
        <dbReference type="ARBA" id="ARBA00022475"/>
    </source>
</evidence>
<dbReference type="NCBIfam" id="TIGR01726">
    <property type="entry name" value="HEQRo_perm_3TM"/>
    <property type="match status" value="1"/>
</dbReference>
<feature type="region of interest" description="Disordered" evidence="10">
    <location>
        <begin position="213"/>
        <end position="234"/>
    </location>
</feature>
<keyword evidence="4" id="KW-1003">Cell membrane</keyword>
<dbReference type="EMBL" id="JAGMWN010000012">
    <property type="protein sequence ID" value="MBP5858843.1"/>
    <property type="molecule type" value="Genomic_DNA"/>
</dbReference>
<dbReference type="PROSITE" id="PS50928">
    <property type="entry name" value="ABC_TM1"/>
    <property type="match status" value="1"/>
</dbReference>
<keyword evidence="7 9" id="KW-1133">Transmembrane helix</keyword>
<keyword evidence="13" id="KW-1185">Reference proteome</keyword>
<dbReference type="PANTHER" id="PTHR30614:SF10">
    <property type="entry name" value="ARGININE ABC TRANSPORTER PERMEASE PROTEIN ARTM"/>
    <property type="match status" value="1"/>
</dbReference>
<evidence type="ECO:0000259" key="11">
    <source>
        <dbReference type="PROSITE" id="PS50928"/>
    </source>
</evidence>
<evidence type="ECO:0000256" key="3">
    <source>
        <dbReference type="ARBA" id="ARBA00022448"/>
    </source>
</evidence>
<organism evidence="12 13">
    <name type="scientific">Marivibrio halodurans</name>
    <dbReference type="NCBI Taxonomy" id="2039722"/>
    <lineage>
        <taxon>Bacteria</taxon>
        <taxon>Pseudomonadati</taxon>
        <taxon>Pseudomonadota</taxon>
        <taxon>Alphaproteobacteria</taxon>
        <taxon>Rhodospirillales</taxon>
        <taxon>Rhodospirillaceae</taxon>
        <taxon>Marivibrio</taxon>
    </lineage>
</organism>
<evidence type="ECO:0000256" key="5">
    <source>
        <dbReference type="ARBA" id="ARBA00022519"/>
    </source>
</evidence>
<dbReference type="InterPro" id="IPR000515">
    <property type="entry name" value="MetI-like"/>
</dbReference>
<dbReference type="AlphaFoldDB" id="A0A8J7SPU0"/>
<name>A0A8J7SPU0_9PROT</name>
<evidence type="ECO:0000256" key="2">
    <source>
        <dbReference type="ARBA" id="ARBA00010072"/>
    </source>
</evidence>
<evidence type="ECO:0000313" key="13">
    <source>
        <dbReference type="Proteomes" id="UP000672602"/>
    </source>
</evidence>
<evidence type="ECO:0000256" key="10">
    <source>
        <dbReference type="SAM" id="MobiDB-lite"/>
    </source>
</evidence>
<keyword evidence="8 9" id="KW-0472">Membrane</keyword>
<keyword evidence="6 9" id="KW-0812">Transmembrane</keyword>
<dbReference type="Pfam" id="PF00528">
    <property type="entry name" value="BPD_transp_1"/>
    <property type="match status" value="1"/>
</dbReference>
<dbReference type="SUPFAM" id="SSF161098">
    <property type="entry name" value="MetI-like"/>
    <property type="match status" value="1"/>
</dbReference>
<accession>A0A8J7SPU0</accession>
<evidence type="ECO:0000256" key="9">
    <source>
        <dbReference type="RuleBase" id="RU363032"/>
    </source>
</evidence>
<evidence type="ECO:0000256" key="7">
    <source>
        <dbReference type="ARBA" id="ARBA00022989"/>
    </source>
</evidence>
<keyword evidence="3 9" id="KW-0813">Transport</keyword>
<dbReference type="GO" id="GO:0022857">
    <property type="term" value="F:transmembrane transporter activity"/>
    <property type="evidence" value="ECO:0007669"/>
    <property type="project" value="InterPro"/>
</dbReference>
<dbReference type="InterPro" id="IPR010065">
    <property type="entry name" value="AA_ABC_transptr_permease_3TM"/>
</dbReference>
<dbReference type="GO" id="GO:0043190">
    <property type="term" value="C:ATP-binding cassette (ABC) transporter complex"/>
    <property type="evidence" value="ECO:0007669"/>
    <property type="project" value="InterPro"/>
</dbReference>
<comment type="subcellular location">
    <subcellularLocation>
        <location evidence="1">Cell inner membrane</location>
        <topology evidence="1">Multi-pass membrane protein</topology>
    </subcellularLocation>
    <subcellularLocation>
        <location evidence="9">Cell membrane</location>
        <topology evidence="9">Multi-pass membrane protein</topology>
    </subcellularLocation>
</comment>
<reference evidence="12" key="1">
    <citation type="submission" date="2021-04" db="EMBL/GenBank/DDBJ databases">
        <authorList>
            <person name="Zhang D.-C."/>
        </authorList>
    </citation>
    <scope>NUCLEOTIDE SEQUENCE</scope>
    <source>
        <strain evidence="12">CGMCC 1.15697</strain>
    </source>
</reference>
<dbReference type="GO" id="GO:0006865">
    <property type="term" value="P:amino acid transport"/>
    <property type="evidence" value="ECO:0007669"/>
    <property type="project" value="TreeGrafter"/>
</dbReference>
<proteinExistence type="inferred from homology"/>
<dbReference type="Proteomes" id="UP000672602">
    <property type="component" value="Unassembled WGS sequence"/>
</dbReference>
<feature type="transmembrane region" description="Helical" evidence="9">
    <location>
        <begin position="175"/>
        <end position="196"/>
    </location>
</feature>
<protein>
    <submittedName>
        <fullName evidence="12">ABC transporter permease subunit</fullName>
    </submittedName>
</protein>
<dbReference type="InterPro" id="IPR035906">
    <property type="entry name" value="MetI-like_sf"/>
</dbReference>
<evidence type="ECO:0000256" key="1">
    <source>
        <dbReference type="ARBA" id="ARBA00004429"/>
    </source>
</evidence>
<keyword evidence="5" id="KW-0997">Cell inner membrane</keyword>
<evidence type="ECO:0000256" key="6">
    <source>
        <dbReference type="ARBA" id="ARBA00022692"/>
    </source>
</evidence>
<gene>
    <name evidence="12" type="ORF">KAJ83_17625</name>
</gene>